<accession>A0ACB5REK9</accession>
<proteinExistence type="predicted"/>
<gene>
    <name evidence="1" type="ORF">rsdtw13_24900</name>
</gene>
<evidence type="ECO:0000313" key="2">
    <source>
        <dbReference type="Proteomes" id="UP001058074"/>
    </source>
</evidence>
<organism evidence="1 2">
    <name type="scientific">Inconstantimicrobium mannanitabidum</name>
    <dbReference type="NCBI Taxonomy" id="1604901"/>
    <lineage>
        <taxon>Bacteria</taxon>
        <taxon>Bacillati</taxon>
        <taxon>Bacillota</taxon>
        <taxon>Clostridia</taxon>
        <taxon>Eubacteriales</taxon>
        <taxon>Clostridiaceae</taxon>
        <taxon>Inconstantimicrobium</taxon>
    </lineage>
</organism>
<name>A0ACB5REK9_9CLOT</name>
<keyword evidence="1" id="KW-0067">ATP-binding</keyword>
<dbReference type="Proteomes" id="UP001058074">
    <property type="component" value="Unassembled WGS sequence"/>
</dbReference>
<comment type="caution">
    <text evidence="1">The sequence shown here is derived from an EMBL/GenBank/DDBJ whole genome shotgun (WGS) entry which is preliminary data.</text>
</comment>
<protein>
    <submittedName>
        <fullName evidence="1">Sugar ABC transporter ATP-binding protein</fullName>
    </submittedName>
</protein>
<keyword evidence="1" id="KW-0547">Nucleotide-binding</keyword>
<evidence type="ECO:0000313" key="1">
    <source>
        <dbReference type="EMBL" id="GKX67232.1"/>
    </source>
</evidence>
<reference evidence="1" key="1">
    <citation type="journal article" date="2025" name="Int. J. Syst. Evol. Microbiol.">
        <title>Inconstantimicrobium mannanitabidum sp. nov., a novel member of the family Clostridiaceae isolated from anoxic soil under the treatment of reductive soil disinfestation.</title>
        <authorList>
            <person name="Ueki A."/>
            <person name="Tonouchi A."/>
            <person name="Honma S."/>
            <person name="Kaku N."/>
            <person name="Ueki K."/>
        </authorList>
    </citation>
    <scope>NUCLEOTIDE SEQUENCE</scope>
    <source>
        <strain evidence="1">TW13</strain>
    </source>
</reference>
<dbReference type="EMBL" id="BROD01000001">
    <property type="protein sequence ID" value="GKX67232.1"/>
    <property type="molecule type" value="Genomic_DNA"/>
</dbReference>
<keyword evidence="2" id="KW-1185">Reference proteome</keyword>
<sequence>MGEKNTALNINTTRATTHKKFSIKTLIAYIVLILLAIVCFTPFYIMIINCTRSNQDVASTLSFLPGTEFFNNYNRLGGRVNIWVGFKNSLFISTATTIVAAYFGALTAYGFSKYRFKGDKVLFALVLGALMIPPQLGMLGFVKVCKTLHLMNSQWALIIPAIATANIVFFIKQYIASTVPDALIEAARIDGCGEFKIFNKIVLPIITPAVATMSIFTFIGSWNTYLIPLIVLNDESKFTVPIMTALAKGTYQTDFGAINVCVALSMVPIMIVFLFCSKYIIGGLTIGSVKE</sequence>